<evidence type="ECO:0000256" key="5">
    <source>
        <dbReference type="ARBA" id="ARBA00023014"/>
    </source>
</evidence>
<evidence type="ECO:0000313" key="10">
    <source>
        <dbReference type="EMBL" id="NMM39797.1"/>
    </source>
</evidence>
<gene>
    <name evidence="10" type="primary">soxR</name>
    <name evidence="10" type="ORF">HHO47_02815</name>
</gene>
<dbReference type="CDD" id="cd01110">
    <property type="entry name" value="HTH_SoxR"/>
    <property type="match status" value="1"/>
</dbReference>
<dbReference type="InterPro" id="IPR009061">
    <property type="entry name" value="DNA-bd_dom_put_sf"/>
</dbReference>
<evidence type="ECO:0000313" key="11">
    <source>
        <dbReference type="Proteomes" id="UP000570493"/>
    </source>
</evidence>
<dbReference type="Gene3D" id="1.10.1660.10">
    <property type="match status" value="1"/>
</dbReference>
<dbReference type="AlphaFoldDB" id="A0A7Y0DQH0"/>
<dbReference type="RefSeq" id="WP_169018705.1">
    <property type="nucleotide sequence ID" value="NZ_JABBMT010000003.1"/>
</dbReference>
<proteinExistence type="predicted"/>
<dbReference type="PRINTS" id="PR00040">
    <property type="entry name" value="HTHMERR"/>
</dbReference>
<evidence type="ECO:0000256" key="3">
    <source>
        <dbReference type="ARBA" id="ARBA00022723"/>
    </source>
</evidence>
<dbReference type="Pfam" id="PF09278">
    <property type="entry name" value="MerR-DNA-bind"/>
    <property type="match status" value="1"/>
</dbReference>
<keyword evidence="7" id="KW-0238">DNA-binding</keyword>
<organism evidence="10 11">
    <name type="scientific">Pseudoalteromonas arctica</name>
    <dbReference type="NCBI Taxonomy" id="394751"/>
    <lineage>
        <taxon>Bacteria</taxon>
        <taxon>Pseudomonadati</taxon>
        <taxon>Pseudomonadota</taxon>
        <taxon>Gammaproteobacteria</taxon>
        <taxon>Alteromonadales</taxon>
        <taxon>Pseudoalteromonadaceae</taxon>
        <taxon>Pseudoalteromonas</taxon>
    </lineage>
</organism>
<evidence type="ECO:0000256" key="2">
    <source>
        <dbReference type="ARBA" id="ARBA00022714"/>
    </source>
</evidence>
<dbReference type="GO" id="GO:0003677">
    <property type="term" value="F:DNA binding"/>
    <property type="evidence" value="ECO:0007669"/>
    <property type="project" value="UniProtKB-KW"/>
</dbReference>
<dbReference type="Pfam" id="PF00376">
    <property type="entry name" value="MerR"/>
    <property type="match status" value="1"/>
</dbReference>
<dbReference type="InterPro" id="IPR047057">
    <property type="entry name" value="MerR_fam"/>
</dbReference>
<dbReference type="PROSITE" id="PS00552">
    <property type="entry name" value="HTH_MERR_1"/>
    <property type="match status" value="1"/>
</dbReference>
<keyword evidence="4" id="KW-0408">Iron</keyword>
<accession>A0A7Y0DQH0</accession>
<name>A0A7Y0DQH0_9GAMM</name>
<keyword evidence="5" id="KW-0411">Iron-sulfur</keyword>
<evidence type="ECO:0000259" key="9">
    <source>
        <dbReference type="PROSITE" id="PS50937"/>
    </source>
</evidence>
<dbReference type="GO" id="GO:0051537">
    <property type="term" value="F:2 iron, 2 sulfur cluster binding"/>
    <property type="evidence" value="ECO:0007669"/>
    <property type="project" value="UniProtKB-KW"/>
</dbReference>
<dbReference type="InterPro" id="IPR000551">
    <property type="entry name" value="MerR-type_HTH_dom"/>
</dbReference>
<dbReference type="InterPro" id="IPR015358">
    <property type="entry name" value="Tscrpt_reg_MerR_DNA-bd"/>
</dbReference>
<dbReference type="PROSITE" id="PS50937">
    <property type="entry name" value="HTH_MERR_2"/>
    <property type="match status" value="1"/>
</dbReference>
<protein>
    <recommendedName>
        <fullName evidence="1">Redox-sensitive transcriptional activator SoxR</fullName>
    </recommendedName>
</protein>
<dbReference type="GO" id="GO:0046872">
    <property type="term" value="F:metal ion binding"/>
    <property type="evidence" value="ECO:0007669"/>
    <property type="project" value="UniProtKB-KW"/>
</dbReference>
<feature type="domain" description="HTH merR-type" evidence="9">
    <location>
        <begin position="12"/>
        <end position="80"/>
    </location>
</feature>
<keyword evidence="8" id="KW-0804">Transcription</keyword>
<dbReference type="NCBIfam" id="TIGR01950">
    <property type="entry name" value="SoxR"/>
    <property type="match status" value="1"/>
</dbReference>
<dbReference type="SUPFAM" id="SSF46955">
    <property type="entry name" value="Putative DNA-binding domain"/>
    <property type="match status" value="1"/>
</dbReference>
<sequence>MTVQQKKLTEANLTVGYVAKRSGVKVSTLHFYENKGLIRSWRNNGNQRRYKPDVLRRIAVIKAAQAMGITLEEIKQTLATLPDERTPTKKDWSALSKQWQTQLDERIAYMQRLRERVDGCIGCGCLSMSKCPIYNKDDHLGETQSGAILLERD</sequence>
<keyword evidence="6" id="KW-0805">Transcription regulation</keyword>
<evidence type="ECO:0000256" key="1">
    <source>
        <dbReference type="ARBA" id="ARBA00014474"/>
    </source>
</evidence>
<dbReference type="SMART" id="SM00422">
    <property type="entry name" value="HTH_MERR"/>
    <property type="match status" value="1"/>
</dbReference>
<dbReference type="PANTHER" id="PTHR30204">
    <property type="entry name" value="REDOX-CYCLING DRUG-SENSING TRANSCRIPTIONAL ACTIVATOR SOXR"/>
    <property type="match status" value="1"/>
</dbReference>
<keyword evidence="2" id="KW-0001">2Fe-2S</keyword>
<evidence type="ECO:0000256" key="4">
    <source>
        <dbReference type="ARBA" id="ARBA00023004"/>
    </source>
</evidence>
<dbReference type="Proteomes" id="UP000570493">
    <property type="component" value="Unassembled WGS sequence"/>
</dbReference>
<evidence type="ECO:0000256" key="6">
    <source>
        <dbReference type="ARBA" id="ARBA00023015"/>
    </source>
</evidence>
<dbReference type="GO" id="GO:0006979">
    <property type="term" value="P:response to oxidative stress"/>
    <property type="evidence" value="ECO:0007669"/>
    <property type="project" value="InterPro"/>
</dbReference>
<keyword evidence="11" id="KW-1185">Reference proteome</keyword>
<evidence type="ECO:0000256" key="8">
    <source>
        <dbReference type="ARBA" id="ARBA00023163"/>
    </source>
</evidence>
<dbReference type="InterPro" id="IPR010211">
    <property type="entry name" value="Redox-sen_tscrpt-act_SoxR"/>
</dbReference>
<dbReference type="GO" id="GO:0003700">
    <property type="term" value="F:DNA-binding transcription factor activity"/>
    <property type="evidence" value="ECO:0007669"/>
    <property type="project" value="InterPro"/>
</dbReference>
<reference evidence="10" key="1">
    <citation type="submission" date="2020-04" db="EMBL/GenBank/DDBJ databases">
        <title>Genome Sequencing for Pseudoaltermonas arctica.</title>
        <authorList>
            <person name="Elkins N.S."/>
        </authorList>
    </citation>
    <scope>NUCLEOTIDE SEQUENCE [LARGE SCALE GENOMIC DNA]</scope>
    <source>
        <strain evidence="10">NEC-BIFX-2020_0012</strain>
    </source>
</reference>
<comment type="caution">
    <text evidence="10">The sequence shown here is derived from an EMBL/GenBank/DDBJ whole genome shotgun (WGS) entry which is preliminary data.</text>
</comment>
<dbReference type="PANTHER" id="PTHR30204:SF0">
    <property type="entry name" value="REDOX-SENSITIVE TRANSCRIPTIONAL ACTIVATOR SOXR"/>
    <property type="match status" value="1"/>
</dbReference>
<dbReference type="EMBL" id="JABBMT010000003">
    <property type="protein sequence ID" value="NMM39797.1"/>
    <property type="molecule type" value="Genomic_DNA"/>
</dbReference>
<keyword evidence="3" id="KW-0479">Metal-binding</keyword>
<evidence type="ECO:0000256" key="7">
    <source>
        <dbReference type="ARBA" id="ARBA00023125"/>
    </source>
</evidence>